<comment type="caution">
    <text evidence="2">The sequence shown here is derived from an EMBL/GenBank/DDBJ whole genome shotgun (WGS) entry which is preliminary data.</text>
</comment>
<dbReference type="Gene3D" id="3.20.20.150">
    <property type="entry name" value="Divalent-metal-dependent TIM barrel enzymes"/>
    <property type="match status" value="1"/>
</dbReference>
<dbReference type="Proteomes" id="UP000460949">
    <property type="component" value="Unassembled WGS sequence"/>
</dbReference>
<dbReference type="InterPro" id="IPR050312">
    <property type="entry name" value="IolE/XylAMocC-like"/>
</dbReference>
<feature type="domain" description="Xylose isomerase-like TIM barrel" evidence="1">
    <location>
        <begin position="22"/>
        <end position="249"/>
    </location>
</feature>
<dbReference type="PANTHER" id="PTHR12110">
    <property type="entry name" value="HYDROXYPYRUVATE ISOMERASE"/>
    <property type="match status" value="1"/>
</dbReference>
<protein>
    <submittedName>
        <fullName evidence="2">TIM barrel protein</fullName>
    </submittedName>
</protein>
<evidence type="ECO:0000313" key="2">
    <source>
        <dbReference type="EMBL" id="MYL20647.1"/>
    </source>
</evidence>
<accession>A0A845E2Z6</accession>
<gene>
    <name evidence="2" type="ORF">GLW04_12140</name>
</gene>
<dbReference type="InterPro" id="IPR036237">
    <property type="entry name" value="Xyl_isomerase-like_sf"/>
</dbReference>
<dbReference type="AlphaFoldDB" id="A0A845E2Z6"/>
<dbReference type="Pfam" id="PF01261">
    <property type="entry name" value="AP_endonuc_2"/>
    <property type="match status" value="1"/>
</dbReference>
<proteinExistence type="predicted"/>
<evidence type="ECO:0000259" key="1">
    <source>
        <dbReference type="Pfam" id="PF01261"/>
    </source>
</evidence>
<sequence length="275" mass="30381">MTRDYGLCLWTFGDIDFEKKCRLAADIGVDGVEVQGDVSQNPEELKKVLEQYGLKILSITPDNVDISSADDQVRKEAVQYFLDLIGWADELGADRICLHGDVGKVRGSGDEEKDWRLLVESSTEIMKKAEAHKMEVVFEVLNRYENHQVVTGKEALDLIEAVGSSQLKVLLDAYHMNIEEADPAESLKAVGRQLGVYHIADSNRQAVGNGNADLAEQVQALDDIGYQGPIIMEMTAAGPDPFTPVKGADYLDVITGYYETSLDKLKQWEGTPVKS</sequence>
<dbReference type="SUPFAM" id="SSF51658">
    <property type="entry name" value="Xylose isomerase-like"/>
    <property type="match status" value="1"/>
</dbReference>
<dbReference type="RefSeq" id="WP_160837555.1">
    <property type="nucleotide sequence ID" value="NZ_WMET01000002.1"/>
</dbReference>
<name>A0A845E2Z6_9BACI</name>
<dbReference type="InterPro" id="IPR013022">
    <property type="entry name" value="Xyl_isomerase-like_TIM-brl"/>
</dbReference>
<organism evidence="2 3">
    <name type="scientific">Halobacillus litoralis</name>
    <dbReference type="NCBI Taxonomy" id="45668"/>
    <lineage>
        <taxon>Bacteria</taxon>
        <taxon>Bacillati</taxon>
        <taxon>Bacillota</taxon>
        <taxon>Bacilli</taxon>
        <taxon>Bacillales</taxon>
        <taxon>Bacillaceae</taxon>
        <taxon>Halobacillus</taxon>
    </lineage>
</organism>
<dbReference type="EMBL" id="WMET01000002">
    <property type="protein sequence ID" value="MYL20647.1"/>
    <property type="molecule type" value="Genomic_DNA"/>
</dbReference>
<evidence type="ECO:0000313" key="3">
    <source>
        <dbReference type="Proteomes" id="UP000460949"/>
    </source>
</evidence>
<reference evidence="2 3" key="1">
    <citation type="submission" date="2019-11" db="EMBL/GenBank/DDBJ databases">
        <title>Genome sequences of 17 halophilic strains isolated from different environments.</title>
        <authorList>
            <person name="Furrow R.E."/>
        </authorList>
    </citation>
    <scope>NUCLEOTIDE SEQUENCE [LARGE SCALE GENOMIC DNA]</scope>
    <source>
        <strain evidence="2 3">22511_23_Filter</strain>
    </source>
</reference>